<reference evidence="3" key="1">
    <citation type="submission" date="2016-11" db="EMBL/GenBank/DDBJ databases">
        <authorList>
            <person name="Varghese N."/>
            <person name="Submissions S."/>
        </authorList>
    </citation>
    <scope>NUCLEOTIDE SEQUENCE [LARGE SCALE GENOMIC DNA]</scope>
    <source>
        <strain evidence="3">DSM 16219</strain>
    </source>
</reference>
<gene>
    <name evidence="2" type="ORF">SAMN02745216_00266</name>
</gene>
<dbReference type="Pfam" id="PF04028">
    <property type="entry name" value="DUF374"/>
    <property type="match status" value="1"/>
</dbReference>
<dbReference type="EMBL" id="FQZU01000001">
    <property type="protein sequence ID" value="SHI61583.1"/>
    <property type="molecule type" value="Genomic_DNA"/>
</dbReference>
<sequence>MTKEFTPERSKKIKWKAVGILGKTIIDALFLSCRIRVKGYEPVRAIVESKRDFILIFWHSRILMVSYLFKGWNAAIMVSASEDGEYIAQVLERQGHDCVRGSSTRHGVRALQGIVKKMQNGQPAGIVPDGPQGPRQVLQPGAISLARKTGAPLIPVTYSATRRKVFASWDRFILPKPFSDNVVVYGKPIMVPPKMSAQEFEAKRREAEDELNRITALAEKLCGHEVDE</sequence>
<dbReference type="AlphaFoldDB" id="A0A1M6CKY2"/>
<feature type="domain" description="DUF374" evidence="1">
    <location>
        <begin position="67"/>
        <end position="135"/>
    </location>
</feature>
<name>A0A1M6CKY2_9BACT</name>
<keyword evidence="3" id="KW-1185">Reference proteome</keyword>
<dbReference type="STRING" id="1121393.SAMN02745216_00266"/>
<dbReference type="OrthoDB" id="9810508at2"/>
<organism evidence="2 3">
    <name type="scientific">Desulfatibacillum alkenivorans DSM 16219</name>
    <dbReference type="NCBI Taxonomy" id="1121393"/>
    <lineage>
        <taxon>Bacteria</taxon>
        <taxon>Pseudomonadati</taxon>
        <taxon>Thermodesulfobacteriota</taxon>
        <taxon>Desulfobacteria</taxon>
        <taxon>Desulfobacterales</taxon>
        <taxon>Desulfatibacillaceae</taxon>
        <taxon>Desulfatibacillum</taxon>
    </lineage>
</organism>
<evidence type="ECO:0000313" key="2">
    <source>
        <dbReference type="EMBL" id="SHI61583.1"/>
    </source>
</evidence>
<dbReference type="CDD" id="cd07983">
    <property type="entry name" value="LPLAT_DUF374-like"/>
    <property type="match status" value="1"/>
</dbReference>
<dbReference type="RefSeq" id="WP_073472101.1">
    <property type="nucleotide sequence ID" value="NZ_FQZU01000001.1"/>
</dbReference>
<proteinExistence type="predicted"/>
<protein>
    <recommendedName>
        <fullName evidence="1">DUF374 domain-containing protein</fullName>
    </recommendedName>
</protein>
<evidence type="ECO:0000313" key="3">
    <source>
        <dbReference type="Proteomes" id="UP000183994"/>
    </source>
</evidence>
<dbReference type="InterPro" id="IPR007172">
    <property type="entry name" value="DUF374"/>
</dbReference>
<accession>A0A1M6CKY2</accession>
<dbReference type="Proteomes" id="UP000183994">
    <property type="component" value="Unassembled WGS sequence"/>
</dbReference>
<evidence type="ECO:0000259" key="1">
    <source>
        <dbReference type="Pfam" id="PF04028"/>
    </source>
</evidence>